<evidence type="ECO:0000313" key="2">
    <source>
        <dbReference type="EMBL" id="KAK0142984.1"/>
    </source>
</evidence>
<sequence>MSAPCASERNTVPNPKQQKGVTTVGNDDGILTQKHSRRTFAKLKRGFTGIYAHTKWIPLEEEDEEQQLSMHARHMERLRQKRNRVGIQSEGGSSNPSTSSIGVSQAVARTHHEGPSVYRVPGSGYTVRLRWACVSHKGGSGGQSVMISGSHHTCPQLTESLAFLRISASSSSSSSSSSCSSSSSSFCAASPTTSFSKHAEPREELFCWHMMSWAGTASLGLPCAAALSSGLLPVGPAAGPRGREGPPAAAAAPLAPLVPVPGTGDDAPPLMDGGWLLLHRLGWEDEKTRSIGFFLLLNIHRPDSRLVPPSAPPPPLPPPPDPRRSSEPSLGLSHGLVFTWKVFHILRW</sequence>
<organism evidence="2 3">
    <name type="scientific">Merluccius polli</name>
    <name type="common">Benguela hake</name>
    <name type="synonym">Merluccius cadenati</name>
    <dbReference type="NCBI Taxonomy" id="89951"/>
    <lineage>
        <taxon>Eukaryota</taxon>
        <taxon>Metazoa</taxon>
        <taxon>Chordata</taxon>
        <taxon>Craniata</taxon>
        <taxon>Vertebrata</taxon>
        <taxon>Euteleostomi</taxon>
        <taxon>Actinopterygii</taxon>
        <taxon>Neopterygii</taxon>
        <taxon>Teleostei</taxon>
        <taxon>Neoteleostei</taxon>
        <taxon>Acanthomorphata</taxon>
        <taxon>Zeiogadaria</taxon>
        <taxon>Gadariae</taxon>
        <taxon>Gadiformes</taxon>
        <taxon>Gadoidei</taxon>
        <taxon>Merlucciidae</taxon>
        <taxon>Merluccius</taxon>
    </lineage>
</organism>
<feature type="compositionally biased region" description="Pro residues" evidence="1">
    <location>
        <begin position="309"/>
        <end position="320"/>
    </location>
</feature>
<feature type="region of interest" description="Disordered" evidence="1">
    <location>
        <begin position="306"/>
        <end position="328"/>
    </location>
</feature>
<name>A0AA47MMT7_MERPO</name>
<feature type="compositionally biased region" description="Polar residues" evidence="1">
    <location>
        <begin position="8"/>
        <end position="25"/>
    </location>
</feature>
<proteinExistence type="predicted"/>
<gene>
    <name evidence="2" type="ORF">N1851_018899</name>
</gene>
<evidence type="ECO:0000256" key="1">
    <source>
        <dbReference type="SAM" id="MobiDB-lite"/>
    </source>
</evidence>
<dbReference type="Proteomes" id="UP001174136">
    <property type="component" value="Unassembled WGS sequence"/>
</dbReference>
<feature type="region of interest" description="Disordered" evidence="1">
    <location>
        <begin position="1"/>
        <end position="29"/>
    </location>
</feature>
<reference evidence="2" key="1">
    <citation type="journal article" date="2023" name="Front. Mar. Sci.">
        <title>A new Merluccius polli reference genome to investigate the effects of global change in West African waters.</title>
        <authorList>
            <person name="Mateo J.L."/>
            <person name="Blanco-Fernandez C."/>
            <person name="Garcia-Vazquez E."/>
            <person name="Machado-Schiaffino G."/>
        </authorList>
    </citation>
    <scope>NUCLEOTIDE SEQUENCE</scope>
    <source>
        <strain evidence="2">C29</strain>
        <tissue evidence="2">Fin</tissue>
    </source>
</reference>
<comment type="caution">
    <text evidence="2">The sequence shown here is derived from an EMBL/GenBank/DDBJ whole genome shotgun (WGS) entry which is preliminary data.</text>
</comment>
<accession>A0AA47MMT7</accession>
<dbReference type="AlphaFoldDB" id="A0AA47MMT7"/>
<evidence type="ECO:0000313" key="3">
    <source>
        <dbReference type="Proteomes" id="UP001174136"/>
    </source>
</evidence>
<keyword evidence="3" id="KW-1185">Reference proteome</keyword>
<dbReference type="EMBL" id="JAOPHQ010003448">
    <property type="protein sequence ID" value="KAK0142984.1"/>
    <property type="molecule type" value="Genomic_DNA"/>
</dbReference>
<protein>
    <submittedName>
        <fullName evidence="2">Uncharacterized protein</fullName>
    </submittedName>
</protein>